<reference evidence="2" key="2">
    <citation type="submission" date="2020-11" db="EMBL/GenBank/DDBJ databases">
        <authorList>
            <person name="McCartney M.A."/>
            <person name="Auch B."/>
            <person name="Kono T."/>
            <person name="Mallez S."/>
            <person name="Becker A."/>
            <person name="Gohl D.M."/>
            <person name="Silverstein K.A.T."/>
            <person name="Koren S."/>
            <person name="Bechman K.B."/>
            <person name="Herman A."/>
            <person name="Abrahante J.E."/>
            <person name="Garbe J."/>
        </authorList>
    </citation>
    <scope>NUCLEOTIDE SEQUENCE</scope>
    <source>
        <strain evidence="2">Duluth1</strain>
        <tissue evidence="2">Whole animal</tissue>
    </source>
</reference>
<keyword evidence="3" id="KW-1185">Reference proteome</keyword>
<protein>
    <submittedName>
        <fullName evidence="2">Uncharacterized protein</fullName>
    </submittedName>
</protein>
<organism evidence="2 3">
    <name type="scientific">Dreissena polymorpha</name>
    <name type="common">Zebra mussel</name>
    <name type="synonym">Mytilus polymorpha</name>
    <dbReference type="NCBI Taxonomy" id="45954"/>
    <lineage>
        <taxon>Eukaryota</taxon>
        <taxon>Metazoa</taxon>
        <taxon>Spiralia</taxon>
        <taxon>Lophotrochozoa</taxon>
        <taxon>Mollusca</taxon>
        <taxon>Bivalvia</taxon>
        <taxon>Autobranchia</taxon>
        <taxon>Heteroconchia</taxon>
        <taxon>Euheterodonta</taxon>
        <taxon>Imparidentia</taxon>
        <taxon>Neoheterodontei</taxon>
        <taxon>Myida</taxon>
        <taxon>Dreissenoidea</taxon>
        <taxon>Dreissenidae</taxon>
        <taxon>Dreissena</taxon>
    </lineage>
</organism>
<evidence type="ECO:0000313" key="2">
    <source>
        <dbReference type="EMBL" id="KAH3806517.1"/>
    </source>
</evidence>
<dbReference type="AlphaFoldDB" id="A0A9D4FXW9"/>
<name>A0A9D4FXW9_DREPO</name>
<dbReference type="Proteomes" id="UP000828390">
    <property type="component" value="Unassembled WGS sequence"/>
</dbReference>
<evidence type="ECO:0000313" key="3">
    <source>
        <dbReference type="Proteomes" id="UP000828390"/>
    </source>
</evidence>
<comment type="caution">
    <text evidence="2">The sequence shown here is derived from an EMBL/GenBank/DDBJ whole genome shotgun (WGS) entry which is preliminary data.</text>
</comment>
<gene>
    <name evidence="2" type="ORF">DPMN_134840</name>
</gene>
<sequence>MVFCYINNITFFTACLVIHERRVESTLLVDEQDGPGHRGGQIMWPIKSPHFVLCGITSKEPKRSGKSFGQATKLANAEDRS</sequence>
<feature type="region of interest" description="Disordered" evidence="1">
    <location>
        <begin position="60"/>
        <end position="81"/>
    </location>
</feature>
<dbReference type="EMBL" id="JAIWYP010000006">
    <property type="protein sequence ID" value="KAH3806517.1"/>
    <property type="molecule type" value="Genomic_DNA"/>
</dbReference>
<accession>A0A9D4FXW9</accession>
<proteinExistence type="predicted"/>
<reference evidence="2" key="1">
    <citation type="journal article" date="2019" name="bioRxiv">
        <title>The Genome of the Zebra Mussel, Dreissena polymorpha: A Resource for Invasive Species Research.</title>
        <authorList>
            <person name="McCartney M.A."/>
            <person name="Auch B."/>
            <person name="Kono T."/>
            <person name="Mallez S."/>
            <person name="Zhang Y."/>
            <person name="Obille A."/>
            <person name="Becker A."/>
            <person name="Abrahante J.E."/>
            <person name="Garbe J."/>
            <person name="Badalamenti J.P."/>
            <person name="Herman A."/>
            <person name="Mangelson H."/>
            <person name="Liachko I."/>
            <person name="Sullivan S."/>
            <person name="Sone E.D."/>
            <person name="Koren S."/>
            <person name="Silverstein K.A.T."/>
            <person name="Beckman K.B."/>
            <person name="Gohl D.M."/>
        </authorList>
    </citation>
    <scope>NUCLEOTIDE SEQUENCE</scope>
    <source>
        <strain evidence="2">Duluth1</strain>
        <tissue evidence="2">Whole animal</tissue>
    </source>
</reference>
<evidence type="ECO:0000256" key="1">
    <source>
        <dbReference type="SAM" id="MobiDB-lite"/>
    </source>
</evidence>